<dbReference type="PANTHER" id="PTHR35043">
    <property type="entry name" value="TRANSCRIPTION FACTOR DOMAIN-CONTAINING PROTEIN"/>
    <property type="match status" value="1"/>
</dbReference>
<evidence type="ECO:0000313" key="2">
    <source>
        <dbReference type="EMBL" id="CZR55400.1"/>
    </source>
</evidence>
<dbReference type="PANTHER" id="PTHR35043:SF8">
    <property type="entry name" value="DUF4220 DOMAIN-CONTAINING PROTEIN"/>
    <property type="match status" value="1"/>
</dbReference>
<proteinExistence type="predicted"/>
<feature type="transmembrane region" description="Helical" evidence="1">
    <location>
        <begin position="216"/>
        <end position="236"/>
    </location>
</feature>
<protein>
    <submittedName>
        <fullName evidence="2">Uncharacterized protein</fullName>
    </submittedName>
</protein>
<evidence type="ECO:0000256" key="1">
    <source>
        <dbReference type="SAM" id="Phobius"/>
    </source>
</evidence>
<sequence>MISTCTSCSTYFGSLSLPYIIVKLMSNATAQNTPLQGWTNSPDGRGTIDIVSSCIFTNFICVWSVLCINIGPPGESAIAQFLQKLKLALICILGPDFLLLLVIGQWESARSSCRQFKEAGLDGWSMRHAFYADMGGFVVRTKDGVTWPLDANQLHYLIVQGLIKEPVLTAQIILKKSDIDDRNKQNTLVRAFSAAQILWFLISCIARGVQRLAVTTLELTTIGFITTTICVCMFWFHKPADVETRQTIEIEATVPDLHTKAGLDSAYTWYDTPLDFLGPEKTYFGVAWQFWMNLLSAIHILPTKRFRPIRRRPDDAFLPVSRYGMIAIVAAGSFSWGANFVAWDFDFPTTLERQIWRASSTLLLIPLLIGLIYQEILLIFFPDMRKNACLRFASQRRMTDLSRASGEEEKFSSKFRGKTKRIVLWLSNNSPNADPSLTLQLRVLIPALFFSALYALARAYLLLEDLLAFRGQNPDVYKTVNWVDFLPHV</sequence>
<organism evidence="2 3">
    <name type="scientific">Phialocephala subalpina</name>
    <dbReference type="NCBI Taxonomy" id="576137"/>
    <lineage>
        <taxon>Eukaryota</taxon>
        <taxon>Fungi</taxon>
        <taxon>Dikarya</taxon>
        <taxon>Ascomycota</taxon>
        <taxon>Pezizomycotina</taxon>
        <taxon>Leotiomycetes</taxon>
        <taxon>Helotiales</taxon>
        <taxon>Mollisiaceae</taxon>
        <taxon>Phialocephala</taxon>
        <taxon>Phialocephala fortinii species complex</taxon>
    </lineage>
</organism>
<dbReference type="OrthoDB" id="9451547at2759"/>
<dbReference type="Proteomes" id="UP000184330">
    <property type="component" value="Unassembled WGS sequence"/>
</dbReference>
<dbReference type="AlphaFoldDB" id="A0A1L7WRK6"/>
<dbReference type="EMBL" id="FJOG01000006">
    <property type="protein sequence ID" value="CZR55400.1"/>
    <property type="molecule type" value="Genomic_DNA"/>
</dbReference>
<evidence type="ECO:0000313" key="3">
    <source>
        <dbReference type="Proteomes" id="UP000184330"/>
    </source>
</evidence>
<feature type="transmembrane region" description="Helical" evidence="1">
    <location>
        <begin position="87"/>
        <end position="106"/>
    </location>
</feature>
<feature type="transmembrane region" description="Helical" evidence="1">
    <location>
        <begin position="443"/>
        <end position="463"/>
    </location>
</feature>
<keyword evidence="3" id="KW-1185">Reference proteome</keyword>
<keyword evidence="1" id="KW-0472">Membrane</keyword>
<keyword evidence="1" id="KW-1133">Transmembrane helix</keyword>
<name>A0A1L7WRK6_9HELO</name>
<feature type="transmembrane region" description="Helical" evidence="1">
    <location>
        <begin position="188"/>
        <end position="209"/>
    </location>
</feature>
<reference evidence="2 3" key="1">
    <citation type="submission" date="2016-03" db="EMBL/GenBank/DDBJ databases">
        <authorList>
            <person name="Ploux O."/>
        </authorList>
    </citation>
    <scope>NUCLEOTIDE SEQUENCE [LARGE SCALE GENOMIC DNA]</scope>
    <source>
        <strain evidence="2 3">UAMH 11012</strain>
    </source>
</reference>
<feature type="transmembrane region" description="Helical" evidence="1">
    <location>
        <begin position="50"/>
        <end position="71"/>
    </location>
</feature>
<accession>A0A1L7WRK6</accession>
<keyword evidence="1" id="KW-0812">Transmembrane</keyword>
<gene>
    <name evidence="2" type="ORF">PAC_05287</name>
</gene>
<feature type="transmembrane region" description="Helical" evidence="1">
    <location>
        <begin position="363"/>
        <end position="381"/>
    </location>
</feature>
<feature type="transmembrane region" description="Helical" evidence="1">
    <location>
        <begin position="323"/>
        <end position="343"/>
    </location>
</feature>
<dbReference type="STRING" id="576137.A0A1L7WRK6"/>